<dbReference type="PANTHER" id="PTHR43830">
    <property type="entry name" value="PROTEIN PSP1"/>
    <property type="match status" value="1"/>
</dbReference>
<dbReference type="AlphaFoldDB" id="A0A921ELN1"/>
<evidence type="ECO:0000313" key="2">
    <source>
        <dbReference type="EMBL" id="HJE50628.1"/>
    </source>
</evidence>
<dbReference type="NCBIfam" id="NF041131">
    <property type="entry name" value="RicT_YaaT_fam"/>
    <property type="match status" value="1"/>
</dbReference>
<dbReference type="Pfam" id="PF04468">
    <property type="entry name" value="PSP1"/>
    <property type="match status" value="1"/>
</dbReference>
<dbReference type="InterPro" id="IPR007557">
    <property type="entry name" value="PSP1_C"/>
</dbReference>
<evidence type="ECO:0000313" key="3">
    <source>
        <dbReference type="Proteomes" id="UP000712713"/>
    </source>
</evidence>
<gene>
    <name evidence="2" type="ORF">K8V15_01375</name>
</gene>
<proteinExistence type="predicted"/>
<dbReference type="PANTHER" id="PTHR43830:SF3">
    <property type="entry name" value="PROTEIN PSP1"/>
    <property type="match status" value="1"/>
</dbReference>
<organism evidence="2 3">
    <name type="scientific">Tessaracoccus flavescens</name>
    <dbReference type="NCBI Taxonomy" id="399497"/>
    <lineage>
        <taxon>Bacteria</taxon>
        <taxon>Bacillati</taxon>
        <taxon>Actinomycetota</taxon>
        <taxon>Actinomycetes</taxon>
        <taxon>Propionibacteriales</taxon>
        <taxon>Propionibacteriaceae</taxon>
        <taxon>Tessaracoccus</taxon>
    </lineage>
</organism>
<sequence length="285" mass="31021">MTRVMAVAFDTYGTLHYLNPGERTYAVGEWVLYPTADGPEVAQCVWAAEEAGEAYDDLPVCLGPATEADLRRDEHNRQVRADATAVAKRLIAQHKLPMKVVGVDFLDRSESFDRMVAIYYTAPHRVDFRALLGDLARALEARIDLRQVGSRDAARLIGGVGSCGRELCCTTFLTDFEPVSMRLAKVQGLPPNPLQISGACGRLMCCLKYEHPLYVDFVRQAPSVGTPVEVDGERGVVVGHHVPANEVSVRQRSGEVVRCPLQSVCSTAGARAARAASLQEGSAHE</sequence>
<name>A0A921ELN1_9ACTN</name>
<comment type="caution">
    <text evidence="2">The sequence shown here is derived from an EMBL/GenBank/DDBJ whole genome shotgun (WGS) entry which is preliminary data.</text>
</comment>
<reference evidence="2" key="2">
    <citation type="submission" date="2021-09" db="EMBL/GenBank/DDBJ databases">
        <authorList>
            <person name="Gilroy R."/>
        </authorList>
    </citation>
    <scope>NUCLEOTIDE SEQUENCE</scope>
    <source>
        <strain evidence="2">ChiGjej3B3-7470</strain>
    </source>
</reference>
<dbReference type="InterPro" id="IPR047767">
    <property type="entry name" value="PSP1-like"/>
</dbReference>
<dbReference type="EMBL" id="DYZF01000035">
    <property type="protein sequence ID" value="HJE50628.1"/>
    <property type="molecule type" value="Genomic_DNA"/>
</dbReference>
<evidence type="ECO:0000259" key="1">
    <source>
        <dbReference type="PROSITE" id="PS51411"/>
    </source>
</evidence>
<feature type="domain" description="PSP1 C-terminal" evidence="1">
    <location>
        <begin position="59"/>
        <end position="148"/>
    </location>
</feature>
<dbReference type="GO" id="GO:0005737">
    <property type="term" value="C:cytoplasm"/>
    <property type="evidence" value="ECO:0007669"/>
    <property type="project" value="TreeGrafter"/>
</dbReference>
<dbReference type="PROSITE" id="PS51411">
    <property type="entry name" value="PSP1_C"/>
    <property type="match status" value="1"/>
</dbReference>
<reference evidence="2" key="1">
    <citation type="journal article" date="2021" name="PeerJ">
        <title>Extensive microbial diversity within the chicken gut microbiome revealed by metagenomics and culture.</title>
        <authorList>
            <person name="Gilroy R."/>
            <person name="Ravi A."/>
            <person name="Getino M."/>
            <person name="Pursley I."/>
            <person name="Horton D.L."/>
            <person name="Alikhan N.F."/>
            <person name="Baker D."/>
            <person name="Gharbi K."/>
            <person name="Hall N."/>
            <person name="Watson M."/>
            <person name="Adriaenssens E.M."/>
            <person name="Foster-Nyarko E."/>
            <person name="Jarju S."/>
            <person name="Secka A."/>
            <person name="Antonio M."/>
            <person name="Oren A."/>
            <person name="Chaudhuri R.R."/>
            <person name="La Ragione R."/>
            <person name="Hildebrand F."/>
            <person name="Pallen M.J."/>
        </authorList>
    </citation>
    <scope>NUCLEOTIDE SEQUENCE</scope>
    <source>
        <strain evidence="2">ChiGjej3B3-7470</strain>
    </source>
</reference>
<accession>A0A921ELN1</accession>
<protein>
    <recommendedName>
        <fullName evidence="1">PSP1 C-terminal domain-containing protein</fullName>
    </recommendedName>
</protein>
<dbReference type="Proteomes" id="UP000712713">
    <property type="component" value="Unassembled WGS sequence"/>
</dbReference>